<reference evidence="3 4" key="1">
    <citation type="submission" date="2017-11" db="EMBL/GenBank/DDBJ databases">
        <title>Draft genome sequence of Mitsuaria sp. HWN-4.</title>
        <authorList>
            <person name="Gundlapally S.R."/>
        </authorList>
    </citation>
    <scope>NUCLEOTIDE SEQUENCE [LARGE SCALE GENOMIC DNA]</scope>
    <source>
        <strain evidence="3 4">HWN-4</strain>
    </source>
</reference>
<dbReference type="PANTHER" id="PTHR42912">
    <property type="entry name" value="METHYLTRANSFERASE"/>
    <property type="match status" value="1"/>
</dbReference>
<comment type="caution">
    <text evidence="3">The sequence shown here is derived from an EMBL/GenBank/DDBJ whole genome shotgun (WGS) entry which is preliminary data.</text>
</comment>
<dbReference type="PANTHER" id="PTHR42912:SF45">
    <property type="entry name" value="23S RRNA (GUANINE(745)-N(1))-METHYLTRANSFERASE"/>
    <property type="match status" value="1"/>
</dbReference>
<gene>
    <name evidence="3" type="ORF">CS062_09275</name>
</gene>
<accession>A0A2G9CDC8</accession>
<dbReference type="CDD" id="cd02440">
    <property type="entry name" value="AdoMet_MTases"/>
    <property type="match status" value="1"/>
</dbReference>
<evidence type="ECO:0000256" key="1">
    <source>
        <dbReference type="SAM" id="MobiDB-lite"/>
    </source>
</evidence>
<sequence>MTAPPPDHTDRTDQDPPRTEAGSPQIDEPPSAVWDRRYAAHPLSRQEAWLSGWQHRLPGVRRALDIGCGDGWETAALLELGVDVTGIDISAEALARCRRQSPRARHLLADVRTMPMLRDGEFDLAVAQLSLHYFDREDTRRALCEIARVLAPDGKLIGCVNAEDDWHYGAPDDASSWALTPVDGVAKQFFTRAKLEEVLSACFEIEHLDKRTLSRYGKPKSVWEFFCRRKRDHGEADPLPSPAIGP</sequence>
<dbReference type="Gene3D" id="3.40.50.150">
    <property type="entry name" value="Vaccinia Virus protein VP39"/>
    <property type="match status" value="1"/>
</dbReference>
<dbReference type="GO" id="GO:0032259">
    <property type="term" value="P:methylation"/>
    <property type="evidence" value="ECO:0007669"/>
    <property type="project" value="UniProtKB-KW"/>
</dbReference>
<dbReference type="AlphaFoldDB" id="A0A2G9CDC8"/>
<dbReference type="Proteomes" id="UP000231501">
    <property type="component" value="Unassembled WGS sequence"/>
</dbReference>
<dbReference type="Pfam" id="PF08241">
    <property type="entry name" value="Methyltransf_11"/>
    <property type="match status" value="1"/>
</dbReference>
<proteinExistence type="predicted"/>
<feature type="domain" description="Methyltransferase type 11" evidence="2">
    <location>
        <begin position="64"/>
        <end position="157"/>
    </location>
</feature>
<keyword evidence="3" id="KW-0489">Methyltransferase</keyword>
<evidence type="ECO:0000313" key="3">
    <source>
        <dbReference type="EMBL" id="PIM53509.1"/>
    </source>
</evidence>
<organism evidence="3 4">
    <name type="scientific">Roseateles chitinivorans</name>
    <dbReference type="NCBI Taxonomy" id="2917965"/>
    <lineage>
        <taxon>Bacteria</taxon>
        <taxon>Pseudomonadati</taxon>
        <taxon>Pseudomonadota</taxon>
        <taxon>Betaproteobacteria</taxon>
        <taxon>Burkholderiales</taxon>
        <taxon>Sphaerotilaceae</taxon>
        <taxon>Roseateles</taxon>
    </lineage>
</organism>
<dbReference type="InterPro" id="IPR050508">
    <property type="entry name" value="Methyltransf_Superfamily"/>
</dbReference>
<dbReference type="SUPFAM" id="SSF53335">
    <property type="entry name" value="S-adenosyl-L-methionine-dependent methyltransferases"/>
    <property type="match status" value="1"/>
</dbReference>
<evidence type="ECO:0000313" key="4">
    <source>
        <dbReference type="Proteomes" id="UP000231501"/>
    </source>
</evidence>
<feature type="region of interest" description="Disordered" evidence="1">
    <location>
        <begin position="1"/>
        <end position="30"/>
    </location>
</feature>
<keyword evidence="3" id="KW-0808">Transferase</keyword>
<name>A0A2G9CDC8_9BURK</name>
<dbReference type="GO" id="GO:0008757">
    <property type="term" value="F:S-adenosylmethionine-dependent methyltransferase activity"/>
    <property type="evidence" value="ECO:0007669"/>
    <property type="project" value="InterPro"/>
</dbReference>
<dbReference type="InterPro" id="IPR029063">
    <property type="entry name" value="SAM-dependent_MTases_sf"/>
</dbReference>
<dbReference type="InterPro" id="IPR013216">
    <property type="entry name" value="Methyltransf_11"/>
</dbReference>
<protein>
    <submittedName>
        <fullName evidence="3">SAM-dependent methyltransferase</fullName>
    </submittedName>
</protein>
<feature type="compositionally biased region" description="Basic and acidic residues" evidence="1">
    <location>
        <begin position="7"/>
        <end position="18"/>
    </location>
</feature>
<evidence type="ECO:0000259" key="2">
    <source>
        <dbReference type="Pfam" id="PF08241"/>
    </source>
</evidence>
<keyword evidence="4" id="KW-1185">Reference proteome</keyword>
<dbReference type="EMBL" id="PEOG01000020">
    <property type="protein sequence ID" value="PIM53509.1"/>
    <property type="molecule type" value="Genomic_DNA"/>
</dbReference>